<protein>
    <submittedName>
        <fullName evidence="7">Carboxylic acid transporter</fullName>
    </submittedName>
</protein>
<evidence type="ECO:0000259" key="6">
    <source>
        <dbReference type="PROSITE" id="PS50850"/>
    </source>
</evidence>
<evidence type="ECO:0000256" key="1">
    <source>
        <dbReference type="ARBA" id="ARBA00004141"/>
    </source>
</evidence>
<feature type="transmembrane region" description="Helical" evidence="5">
    <location>
        <begin position="139"/>
        <end position="158"/>
    </location>
</feature>
<evidence type="ECO:0000256" key="3">
    <source>
        <dbReference type="ARBA" id="ARBA00022989"/>
    </source>
</evidence>
<evidence type="ECO:0000256" key="2">
    <source>
        <dbReference type="ARBA" id="ARBA00022692"/>
    </source>
</evidence>
<feature type="transmembrane region" description="Helical" evidence="5">
    <location>
        <begin position="228"/>
        <end position="247"/>
    </location>
</feature>
<feature type="transmembrane region" description="Helical" evidence="5">
    <location>
        <begin position="164"/>
        <end position="184"/>
    </location>
</feature>
<evidence type="ECO:0000256" key="5">
    <source>
        <dbReference type="SAM" id="Phobius"/>
    </source>
</evidence>
<evidence type="ECO:0000313" key="7">
    <source>
        <dbReference type="EMBL" id="KAJ1923369.1"/>
    </source>
</evidence>
<dbReference type="GO" id="GO:0046943">
    <property type="term" value="F:carboxylic acid transmembrane transporter activity"/>
    <property type="evidence" value="ECO:0007669"/>
    <property type="project" value="TreeGrafter"/>
</dbReference>
<accession>A0A9W8ADU5</accession>
<comment type="caution">
    <text evidence="7">The sequence shown here is derived from an EMBL/GenBank/DDBJ whole genome shotgun (WGS) entry which is preliminary data.</text>
</comment>
<proteinExistence type="predicted"/>
<feature type="transmembrane region" description="Helical" evidence="5">
    <location>
        <begin position="465"/>
        <end position="484"/>
    </location>
</feature>
<keyword evidence="4 5" id="KW-0472">Membrane</keyword>
<dbReference type="AlphaFoldDB" id="A0A9W8ADU5"/>
<evidence type="ECO:0000313" key="8">
    <source>
        <dbReference type="Proteomes" id="UP001150569"/>
    </source>
</evidence>
<organism evidence="7 8">
    <name type="scientific">Tieghemiomyces parasiticus</name>
    <dbReference type="NCBI Taxonomy" id="78921"/>
    <lineage>
        <taxon>Eukaryota</taxon>
        <taxon>Fungi</taxon>
        <taxon>Fungi incertae sedis</taxon>
        <taxon>Zoopagomycota</taxon>
        <taxon>Kickxellomycotina</taxon>
        <taxon>Dimargaritomycetes</taxon>
        <taxon>Dimargaritales</taxon>
        <taxon>Dimargaritaceae</taxon>
        <taxon>Tieghemiomyces</taxon>
    </lineage>
</organism>
<dbReference type="OrthoDB" id="5296287at2759"/>
<keyword evidence="8" id="KW-1185">Reference proteome</keyword>
<dbReference type="Pfam" id="PF00083">
    <property type="entry name" value="Sugar_tr"/>
    <property type="match status" value="1"/>
</dbReference>
<dbReference type="CDD" id="cd17316">
    <property type="entry name" value="MFS_SV2_like"/>
    <property type="match status" value="1"/>
</dbReference>
<feature type="transmembrane region" description="Helical" evidence="5">
    <location>
        <begin position="196"/>
        <end position="216"/>
    </location>
</feature>
<dbReference type="Proteomes" id="UP001150569">
    <property type="component" value="Unassembled WGS sequence"/>
</dbReference>
<gene>
    <name evidence="7" type="primary">JEN1_2</name>
    <name evidence="7" type="ORF">IWQ60_005921</name>
</gene>
<dbReference type="InterPro" id="IPR020846">
    <property type="entry name" value="MFS_dom"/>
</dbReference>
<feature type="transmembrane region" description="Helical" evidence="5">
    <location>
        <begin position="72"/>
        <end position="95"/>
    </location>
</feature>
<feature type="transmembrane region" description="Helical" evidence="5">
    <location>
        <begin position="504"/>
        <end position="524"/>
    </location>
</feature>
<keyword evidence="2 5" id="KW-0812">Transmembrane</keyword>
<evidence type="ECO:0000256" key="4">
    <source>
        <dbReference type="ARBA" id="ARBA00023136"/>
    </source>
</evidence>
<dbReference type="Gene3D" id="1.20.1250.20">
    <property type="entry name" value="MFS general substrate transporter like domains"/>
    <property type="match status" value="1"/>
</dbReference>
<name>A0A9W8ADU5_9FUNG</name>
<feature type="transmembrane region" description="Helical" evidence="5">
    <location>
        <begin position="432"/>
        <end position="453"/>
    </location>
</feature>
<feature type="domain" description="Major facilitator superfamily (MFS) profile" evidence="6">
    <location>
        <begin position="74"/>
        <end position="529"/>
    </location>
</feature>
<dbReference type="PANTHER" id="PTHR23508">
    <property type="entry name" value="CARBOXYLIC ACID TRANSPORTER PROTEIN HOMOLOG"/>
    <property type="match status" value="1"/>
</dbReference>
<comment type="subcellular location">
    <subcellularLocation>
        <location evidence="1">Membrane</location>
        <topology evidence="1">Multi-pass membrane protein</topology>
    </subcellularLocation>
</comment>
<dbReference type="InterPro" id="IPR005828">
    <property type="entry name" value="MFS_sugar_transport-like"/>
</dbReference>
<feature type="transmembrane region" description="Helical" evidence="5">
    <location>
        <begin position="107"/>
        <end position="132"/>
    </location>
</feature>
<keyword evidence="3 5" id="KW-1133">Transmembrane helix</keyword>
<dbReference type="GO" id="GO:0005886">
    <property type="term" value="C:plasma membrane"/>
    <property type="evidence" value="ECO:0007669"/>
    <property type="project" value="TreeGrafter"/>
</dbReference>
<dbReference type="PANTHER" id="PTHR23508:SF10">
    <property type="entry name" value="CARBOXYLIC ACID TRANSPORTER PROTEIN HOMOLOG"/>
    <property type="match status" value="1"/>
</dbReference>
<dbReference type="SUPFAM" id="SSF103473">
    <property type="entry name" value="MFS general substrate transporter"/>
    <property type="match status" value="1"/>
</dbReference>
<feature type="transmembrane region" description="Helical" evidence="5">
    <location>
        <begin position="408"/>
        <end position="426"/>
    </location>
</feature>
<dbReference type="PROSITE" id="PS50850">
    <property type="entry name" value="MFS"/>
    <property type="match status" value="1"/>
</dbReference>
<dbReference type="EMBL" id="JANBPT010000338">
    <property type="protein sequence ID" value="KAJ1923369.1"/>
    <property type="molecule type" value="Genomic_DNA"/>
</dbReference>
<dbReference type="InterPro" id="IPR036259">
    <property type="entry name" value="MFS_trans_sf"/>
</dbReference>
<sequence length="556" mass="59323">MDGKDANAHCSADEAKKVGHLTHLEAYAVTSQEVPDEPTALSIKAASPVDGNNAEGSRNLLTLLRMLTPLQYLVFSAMFFGWALEAMDFYIAAITLSEVAATFEIPISQMAIATTVTLAMRPVGAVSFGIIADRFGRRIPLLVNVTICALVSLGSGFAPNFGVFVALRCIFGIAMGAEWALSAAMTMECLPPSVHGLFSGILHQAAPVGNIAASLLHLGVFPTLGWRPLYWISIAPAVFVILLRCFVPESPEWLRARAEQKAAAAAAANPELAADPHTSPPEKIADADIRHSLSKYDSVSLQTPVSEFDRQLGPRPSAESPSASASYGAALWSEVIQYRRTIVHMVCLISAFQFVSRGMGDMIPTILRVQFELPVGIVTAALISRDVGTMVGSTVAGYGSQYFGRKRVMLIAVTLALAFVPLFAIPKVGWQAILGSIFITIFIAGFNGVLAVFLHELGPQRNRALFMGFVTQLANLITGGTAQIEAAIAERWSRTAAGTLNFTAGTGIIMASFLVLTWILLWFCHETKAPTTKPAVGLLAEESSEATLPSAAAAKE</sequence>
<reference evidence="7" key="1">
    <citation type="submission" date="2022-07" db="EMBL/GenBank/DDBJ databases">
        <title>Phylogenomic reconstructions and comparative analyses of Kickxellomycotina fungi.</title>
        <authorList>
            <person name="Reynolds N.K."/>
            <person name="Stajich J.E."/>
            <person name="Barry K."/>
            <person name="Grigoriev I.V."/>
            <person name="Crous P."/>
            <person name="Smith M.E."/>
        </authorList>
    </citation>
    <scope>NUCLEOTIDE SEQUENCE</scope>
    <source>
        <strain evidence="7">RSA 861</strain>
    </source>
</reference>